<evidence type="ECO:0000313" key="2">
    <source>
        <dbReference type="Proteomes" id="UP000783863"/>
    </source>
</evidence>
<sequence length="56" mass="6513">MDVEEWRLCYSVGGLTHYTAWCSDYDRIAALYEQYQRGAYASEVRTESRAVCHQSS</sequence>
<organism evidence="1 2">
    <name type="scientific">Haloarcula salinisoli</name>
    <dbReference type="NCBI Taxonomy" id="2487746"/>
    <lineage>
        <taxon>Archaea</taxon>
        <taxon>Methanobacteriati</taxon>
        <taxon>Methanobacteriota</taxon>
        <taxon>Stenosarchaea group</taxon>
        <taxon>Halobacteria</taxon>
        <taxon>Halobacteriales</taxon>
        <taxon>Haloarculaceae</taxon>
        <taxon>Haloarcula</taxon>
    </lineage>
</organism>
<keyword evidence="2" id="KW-1185">Reference proteome</keyword>
<comment type="caution">
    <text evidence="1">The sequence shown here is derived from an EMBL/GenBank/DDBJ whole genome shotgun (WGS) entry which is preliminary data.</text>
</comment>
<reference evidence="1" key="1">
    <citation type="submission" date="2021-06" db="EMBL/GenBank/DDBJ databases">
        <title>Halomicroarcula sp. F24A a new haloarchaeum isolated from saline soil.</title>
        <authorList>
            <person name="Duran-Viseras A."/>
            <person name="Sanchez-Porro C."/>
            <person name="Ventosa A."/>
        </authorList>
    </citation>
    <scope>NUCLEOTIDE SEQUENCE</scope>
    <source>
        <strain evidence="1">F24A</strain>
    </source>
</reference>
<name>A0A8J7YM86_9EURY</name>
<gene>
    <name evidence="1" type="ORF">EGD98_19330</name>
</gene>
<dbReference type="Proteomes" id="UP000783863">
    <property type="component" value="Unassembled WGS sequence"/>
</dbReference>
<evidence type="ECO:0000313" key="1">
    <source>
        <dbReference type="EMBL" id="MBX0305799.1"/>
    </source>
</evidence>
<proteinExistence type="predicted"/>
<accession>A0A8J7YM86</accession>
<dbReference type="EMBL" id="RKLQ01000006">
    <property type="protein sequence ID" value="MBX0305799.1"/>
    <property type="molecule type" value="Genomic_DNA"/>
</dbReference>
<dbReference type="AlphaFoldDB" id="A0A8J7YM86"/>
<protein>
    <submittedName>
        <fullName evidence="1">Uncharacterized protein</fullName>
    </submittedName>
</protein>
<dbReference type="RefSeq" id="WP_220589996.1">
    <property type="nucleotide sequence ID" value="NZ_RKLQ01000006.1"/>
</dbReference>